<accession>A0A127PMK1</accession>
<protein>
    <submittedName>
        <fullName evidence="1">Uncharacterized protein</fullName>
    </submittedName>
</protein>
<sequence length="49" mass="5240">MALKLPDPQAIQMKHLSSPASRCESGDGNPVACILCRSISIFVIVASRQ</sequence>
<evidence type="ECO:0000313" key="1">
    <source>
        <dbReference type="EMBL" id="AMP08922.1"/>
    </source>
</evidence>
<dbReference type="Proteomes" id="UP000071778">
    <property type="component" value="Chromosome"/>
</dbReference>
<reference evidence="1 2" key="1">
    <citation type="submission" date="2015-11" db="EMBL/GenBank/DDBJ databases">
        <title>Exploring the genomic traits of fungus-feeding bacterial genus Collimonas.</title>
        <authorList>
            <person name="Song C."/>
            <person name="Schmidt R."/>
            <person name="de Jager V."/>
            <person name="Krzyzanowska D."/>
            <person name="Jongedijk E."/>
            <person name="Cankar K."/>
            <person name="Beekwilder J."/>
            <person name="van Veen A."/>
            <person name="de Boer W."/>
            <person name="van Veen J.A."/>
            <person name="Garbeva P."/>
        </authorList>
    </citation>
    <scope>NUCLEOTIDE SEQUENCE [LARGE SCALE GENOMIC DNA]</scope>
    <source>
        <strain evidence="1 2">Ter282</strain>
    </source>
</reference>
<dbReference type="AlphaFoldDB" id="A0A127PMK1"/>
<dbReference type="EMBL" id="CP013235">
    <property type="protein sequence ID" value="AMP08922.1"/>
    <property type="molecule type" value="Genomic_DNA"/>
</dbReference>
<keyword evidence="2" id="KW-1185">Reference proteome</keyword>
<proteinExistence type="predicted"/>
<gene>
    <name evidence="1" type="ORF">CAter282_1131</name>
</gene>
<evidence type="ECO:0000313" key="2">
    <source>
        <dbReference type="Proteomes" id="UP000071778"/>
    </source>
</evidence>
<organism evidence="1 2">
    <name type="scientific">Collimonas arenae</name>
    <dbReference type="NCBI Taxonomy" id="279058"/>
    <lineage>
        <taxon>Bacteria</taxon>
        <taxon>Pseudomonadati</taxon>
        <taxon>Pseudomonadota</taxon>
        <taxon>Betaproteobacteria</taxon>
        <taxon>Burkholderiales</taxon>
        <taxon>Oxalobacteraceae</taxon>
        <taxon>Collimonas</taxon>
    </lineage>
</organism>
<name>A0A127PMK1_9BURK</name>